<evidence type="ECO:0000256" key="1">
    <source>
        <dbReference type="SAM" id="MobiDB-lite"/>
    </source>
</evidence>
<dbReference type="Proteomes" id="UP001164743">
    <property type="component" value="Chromosome 4A"/>
</dbReference>
<protein>
    <submittedName>
        <fullName evidence="2">Uncharacterized protein</fullName>
    </submittedName>
</protein>
<evidence type="ECO:0000313" key="2">
    <source>
        <dbReference type="EMBL" id="WAQ83839.1"/>
    </source>
</evidence>
<feature type="region of interest" description="Disordered" evidence="1">
    <location>
        <begin position="1"/>
        <end position="57"/>
    </location>
</feature>
<accession>A0ABY7CFI1</accession>
<dbReference type="EMBL" id="CP110424">
    <property type="protein sequence ID" value="WAQ83839.1"/>
    <property type="molecule type" value="Genomic_DNA"/>
</dbReference>
<dbReference type="RefSeq" id="XP_053019394.1">
    <property type="nucleotide sequence ID" value="XM_053168156.1"/>
</dbReference>
<name>A0ABY7CFI1_9BASI</name>
<dbReference type="GeneID" id="77809051"/>
<gene>
    <name evidence="2" type="ORF">PtA15_4A288</name>
</gene>
<evidence type="ECO:0000313" key="3">
    <source>
        <dbReference type="Proteomes" id="UP001164743"/>
    </source>
</evidence>
<reference evidence="2" key="1">
    <citation type="submission" date="2022-10" db="EMBL/GenBank/DDBJ databases">
        <title>Puccinia triticina Genome sequencing and assembly.</title>
        <authorList>
            <person name="Li C."/>
        </authorList>
    </citation>
    <scope>NUCLEOTIDE SEQUENCE</scope>
    <source>
        <strain evidence="2">Pt15</strain>
    </source>
</reference>
<sequence>MDAKLVSLQLTSRETPASAQARQLTGIRSLTKRQPPHAASPTKKAPPPRPSSPLPREDIVMGQLIQAIAPPSQQPRNLIIGCA</sequence>
<feature type="compositionally biased region" description="Pro residues" evidence="1">
    <location>
        <begin position="44"/>
        <end position="53"/>
    </location>
</feature>
<feature type="compositionally biased region" description="Polar residues" evidence="1">
    <location>
        <begin position="8"/>
        <end position="28"/>
    </location>
</feature>
<keyword evidence="3" id="KW-1185">Reference proteome</keyword>
<organism evidence="2 3">
    <name type="scientific">Puccinia triticina</name>
    <dbReference type="NCBI Taxonomy" id="208348"/>
    <lineage>
        <taxon>Eukaryota</taxon>
        <taxon>Fungi</taxon>
        <taxon>Dikarya</taxon>
        <taxon>Basidiomycota</taxon>
        <taxon>Pucciniomycotina</taxon>
        <taxon>Pucciniomycetes</taxon>
        <taxon>Pucciniales</taxon>
        <taxon>Pucciniaceae</taxon>
        <taxon>Puccinia</taxon>
    </lineage>
</organism>
<proteinExistence type="predicted"/>